<evidence type="ECO:0000256" key="1">
    <source>
        <dbReference type="SAM" id="Phobius"/>
    </source>
</evidence>
<keyword evidence="1" id="KW-0812">Transmembrane</keyword>
<dbReference type="Gene3D" id="3.30.310.160">
    <property type="entry name" value="YycH protein, domain 2"/>
    <property type="match status" value="1"/>
</dbReference>
<dbReference type="AlphaFoldDB" id="A0A109N066"/>
<sequence>MNFERAKSIILIILVGTSIFLTWSIWTYEPEYDQLSQSSDYIKIKSDVEIVSDVIKPVSILFHGNGQHFQTSDPIEIGKMEKEYTQWSFKGVKEISVKRLQRKFDDFVHEDGSIEIQFSDDVPISIYKTLLNITDKEVPTFSFDRIIIKQRDIGQNQSAVYFVSYGQEKIYQGMVDSKKIQGFMNRYYTGSYNKHPEYTAEVINSKKTLFVPEKPVEIKSFQYYIDNLDIANLKNALFNFPKYVRQESVSVGDEYTDGTRLMTINKENYLISYINPGQKNKFVGSSSDLLQKSIDFINDHAGWEDNNYRYAYMSETEQRVVFRLFVNGYPAFNEYGMTEIEQIWGKEEIYSYERPYFSLASVLPSEGSLKTLASGREVLNQLKSKDNIDFKNVEDITIGYKLNKSLDSKLVTLVTLEPTWYYRIGNKWFIVPFEGDAGGDQSGLE</sequence>
<comment type="caution">
    <text evidence="3">The sequence shown here is derived from an EMBL/GenBank/DDBJ whole genome shotgun (WGS) entry which is preliminary data.</text>
</comment>
<keyword evidence="1" id="KW-0472">Membrane</keyword>
<reference evidence="3 4" key="1">
    <citation type="submission" date="2015-11" db="EMBL/GenBank/DDBJ databases">
        <title>Genome Sequence of Bacillus simplex strain VanAntwerpen2.</title>
        <authorList>
            <person name="Couger M.B."/>
        </authorList>
    </citation>
    <scope>NUCLEOTIDE SEQUENCE [LARGE SCALE GENOMIC DNA]</scope>
    <source>
        <strain evidence="3 4">VanAntwerpen02</strain>
    </source>
</reference>
<gene>
    <name evidence="3" type="ORF">AS888_15765</name>
</gene>
<proteinExistence type="predicted"/>
<dbReference type="Pfam" id="PF07435">
    <property type="entry name" value="YycH"/>
    <property type="match status" value="1"/>
</dbReference>
<keyword evidence="4" id="KW-1185">Reference proteome</keyword>
<evidence type="ECO:0000313" key="3">
    <source>
        <dbReference type="EMBL" id="KWW21073.1"/>
    </source>
</evidence>
<feature type="domain" description="Regulatory protein YycH" evidence="2">
    <location>
        <begin position="4"/>
        <end position="434"/>
    </location>
</feature>
<dbReference type="InterPro" id="IPR042274">
    <property type="entry name" value="YycH/YycI_2"/>
</dbReference>
<dbReference type="CDD" id="cd15787">
    <property type="entry name" value="YycH_N"/>
    <property type="match status" value="1"/>
</dbReference>
<dbReference type="Proteomes" id="UP000064189">
    <property type="component" value="Unassembled WGS sequence"/>
</dbReference>
<evidence type="ECO:0000313" key="4">
    <source>
        <dbReference type="Proteomes" id="UP000064189"/>
    </source>
</evidence>
<accession>A0A109N066</accession>
<evidence type="ECO:0000259" key="2">
    <source>
        <dbReference type="Pfam" id="PF07435"/>
    </source>
</evidence>
<name>A0A109N066_9BACI</name>
<protein>
    <recommendedName>
        <fullName evidence="2">Regulatory protein YycH domain-containing protein</fullName>
    </recommendedName>
</protein>
<dbReference type="Gene3D" id="3.10.450.310">
    <property type="match status" value="1"/>
</dbReference>
<dbReference type="RefSeq" id="WP_061141427.1">
    <property type="nucleotide sequence ID" value="NZ_LNNH01000012.1"/>
</dbReference>
<organism evidence="3 4">
    <name type="scientific">Peribacillus simplex</name>
    <dbReference type="NCBI Taxonomy" id="1478"/>
    <lineage>
        <taxon>Bacteria</taxon>
        <taxon>Bacillati</taxon>
        <taxon>Bacillota</taxon>
        <taxon>Bacilli</taxon>
        <taxon>Bacillales</taxon>
        <taxon>Bacillaceae</taxon>
        <taxon>Peribacillus</taxon>
    </lineage>
</organism>
<feature type="transmembrane region" description="Helical" evidence="1">
    <location>
        <begin position="9"/>
        <end position="28"/>
    </location>
</feature>
<keyword evidence="1" id="KW-1133">Transmembrane helix</keyword>
<dbReference type="InterPro" id="IPR009996">
    <property type="entry name" value="YycH"/>
</dbReference>
<dbReference type="EMBL" id="LNNH01000012">
    <property type="protein sequence ID" value="KWW21073.1"/>
    <property type="molecule type" value="Genomic_DNA"/>
</dbReference>